<dbReference type="Gene3D" id="1.10.600.10">
    <property type="entry name" value="Farnesyl Diphosphate Synthase"/>
    <property type="match status" value="1"/>
</dbReference>
<dbReference type="EMBL" id="JAWRVE010000079">
    <property type="protein sequence ID" value="KAL1862682.1"/>
    <property type="molecule type" value="Genomic_DNA"/>
</dbReference>
<comment type="similarity">
    <text evidence="1">Belongs to the terpene synthase family.</text>
</comment>
<gene>
    <name evidence="2" type="ORF">Daus18300_008480</name>
</gene>
<dbReference type="PANTHER" id="PTHR31739:SF25">
    <property type="entry name" value="(E,E)-GERANYLLINALOOL SYNTHASE"/>
    <property type="match status" value="1"/>
</dbReference>
<keyword evidence="3" id="KW-1185">Reference proteome</keyword>
<name>A0ABR3WIB2_9PEZI</name>
<sequence length="336" mass="38502">MKMAATQASYGMCTLQRQRLDIFPRTSMGDDKYLTFIPLTWTSCSARRGASVSMSVLREMMVLSMLNYQVDEFLEVTLGENCMKQLPNIRLLIHQLCREVRPSFNGSDCQENGHGGSEVKHSPMEDGMLADIEIPLRRYIRHILDHASVVKAPTALQDRLKMELETFLQAHVTQAEDNHRLLREKACPQRSFYNWVRTTSADHTSCPFSFVFYFCLLDCPLFEDNKTAYLAEDLCRHLATLCRIYNDCGSLARDEAEHNLNSADFLRFKDKGTSRVKDELMWIANYQRRGMNMALESLSQLSDADDNILEGLGLFMDVTDLYGQIYVLRDIGTSLK</sequence>
<proteinExistence type="inferred from homology"/>
<dbReference type="InterPro" id="IPR008949">
    <property type="entry name" value="Isoprenoid_synthase_dom_sf"/>
</dbReference>
<evidence type="ECO:0000256" key="1">
    <source>
        <dbReference type="ARBA" id="ARBA00006333"/>
    </source>
</evidence>
<organism evidence="2 3">
    <name type="scientific">Diaporthe australafricana</name>
    <dbReference type="NCBI Taxonomy" id="127596"/>
    <lineage>
        <taxon>Eukaryota</taxon>
        <taxon>Fungi</taxon>
        <taxon>Dikarya</taxon>
        <taxon>Ascomycota</taxon>
        <taxon>Pezizomycotina</taxon>
        <taxon>Sordariomycetes</taxon>
        <taxon>Sordariomycetidae</taxon>
        <taxon>Diaporthales</taxon>
        <taxon>Diaporthaceae</taxon>
        <taxon>Diaporthe</taxon>
    </lineage>
</organism>
<reference evidence="2 3" key="1">
    <citation type="journal article" date="2024" name="IMA Fungus">
        <title>IMA Genome - F19 : A genome assembly and annotation guide to empower mycologists, including annotated draft genome sequences of Ceratocystis pirilliformis, Diaporthe australafricana, Fusarium ophioides, Paecilomyces lecythidis, and Sporothrix stenoceras.</title>
        <authorList>
            <person name="Aylward J."/>
            <person name="Wilson A.M."/>
            <person name="Visagie C.M."/>
            <person name="Spraker J."/>
            <person name="Barnes I."/>
            <person name="Buitendag C."/>
            <person name="Ceriani C."/>
            <person name="Del Mar Angel L."/>
            <person name="du Plessis D."/>
            <person name="Fuchs T."/>
            <person name="Gasser K."/>
            <person name="Kramer D."/>
            <person name="Li W."/>
            <person name="Munsamy K."/>
            <person name="Piso A."/>
            <person name="Price J.L."/>
            <person name="Sonnekus B."/>
            <person name="Thomas C."/>
            <person name="van der Nest A."/>
            <person name="van Dijk A."/>
            <person name="van Heerden A."/>
            <person name="van Vuuren N."/>
            <person name="Yilmaz N."/>
            <person name="Duong T.A."/>
            <person name="van der Merwe N.A."/>
            <person name="Wingfield M.J."/>
            <person name="Wingfield B.D."/>
        </authorList>
    </citation>
    <scope>NUCLEOTIDE SEQUENCE [LARGE SCALE GENOMIC DNA]</scope>
    <source>
        <strain evidence="2 3">CMW 18300</strain>
    </source>
</reference>
<comment type="caution">
    <text evidence="2">The sequence shown here is derived from an EMBL/GenBank/DDBJ whole genome shotgun (WGS) entry which is preliminary data.</text>
</comment>
<protein>
    <submittedName>
        <fullName evidence="2">Uncharacterized protein</fullName>
    </submittedName>
</protein>
<evidence type="ECO:0000313" key="3">
    <source>
        <dbReference type="Proteomes" id="UP001583177"/>
    </source>
</evidence>
<dbReference type="SUPFAM" id="SSF48576">
    <property type="entry name" value="Terpenoid synthases"/>
    <property type="match status" value="1"/>
</dbReference>
<dbReference type="Proteomes" id="UP001583177">
    <property type="component" value="Unassembled WGS sequence"/>
</dbReference>
<dbReference type="InterPro" id="IPR050148">
    <property type="entry name" value="Terpene_synthase-like"/>
</dbReference>
<evidence type="ECO:0000313" key="2">
    <source>
        <dbReference type="EMBL" id="KAL1862682.1"/>
    </source>
</evidence>
<accession>A0ABR3WIB2</accession>
<dbReference type="PANTHER" id="PTHR31739">
    <property type="entry name" value="ENT-COPALYL DIPHOSPHATE SYNTHASE, CHLOROPLASTIC"/>
    <property type="match status" value="1"/>
</dbReference>